<comment type="caution">
    <text evidence="3">The sequence shown here is derived from an EMBL/GenBank/DDBJ whole genome shotgun (WGS) entry which is preliminary data.</text>
</comment>
<dbReference type="InterPro" id="IPR007795">
    <property type="entry name" value="T7SS_EccB"/>
</dbReference>
<feature type="transmembrane region" description="Helical" evidence="2">
    <location>
        <begin position="40"/>
        <end position="61"/>
    </location>
</feature>
<feature type="region of interest" description="Disordered" evidence="1">
    <location>
        <begin position="90"/>
        <end position="113"/>
    </location>
</feature>
<dbReference type="Proteomes" id="UP000732378">
    <property type="component" value="Unassembled WGS sequence"/>
</dbReference>
<keyword evidence="2" id="KW-0472">Membrane</keyword>
<evidence type="ECO:0000313" key="4">
    <source>
        <dbReference type="Proteomes" id="UP000732378"/>
    </source>
</evidence>
<protein>
    <recommendedName>
        <fullName evidence="5">Type VII secretion protein EccB</fullName>
    </recommendedName>
</protein>
<reference evidence="3 4" key="1">
    <citation type="submission" date="2021-01" db="EMBL/GenBank/DDBJ databases">
        <title>Sequencing the genomes of 1000 actinobacteria strains.</title>
        <authorList>
            <person name="Klenk H.-P."/>
        </authorList>
    </citation>
    <scope>NUCLEOTIDE SEQUENCE [LARGE SCALE GENOMIC DNA]</scope>
    <source>
        <strain evidence="3 4">DSM 18239</strain>
    </source>
</reference>
<keyword evidence="2" id="KW-1133">Transmembrane helix</keyword>
<sequence length="493" mass="50645">MATKRDLVEAHAFSRRRLVTAFVSGAPGGREVEPARPGRTIVGGVALGVLLVAGAAITGVFTDNAPTDWDEPGLVISKEQGAAYVILDDDSAGQDGQDGQDGEDGSGDGDDGPLLRPVLNITSAHLILGAEGLEPRIVSQETIETRPLGEDIGILDAPARLAGTGSLVETGWSACTGDGLGVKVWLGESPGVSAAPGTAFLVKVATRSPSDAAYWVVGTAERTGQETEAYRYALTMPGRSQRNAFLAALDLPLLDSAVKVPGEWLALFPRGGDLDAGSFDVPGLGDPLPGGEGRVGDYVVDDGGGGYLVTTDGAELLDEFALQVLAASELPGGRLPQELAELPSGSDGSSLVAANRWPEDVLDDEPGEHCALLETAAGEVPRAQVAVDPVGEAAAEGLADDRREVEVEPGGGAYVMSGGWDDVESDSRWAVDQKGRANALVGAETPTLLGYGSYAPVLVPDTWLELFETGVALSQEAALCPPDRDAGSGEGCG</sequence>
<dbReference type="Gene3D" id="3.30.2390.20">
    <property type="entry name" value="Type VII secretion system EccB, repeat 1 domain"/>
    <property type="match status" value="1"/>
</dbReference>
<feature type="compositionally biased region" description="Acidic residues" evidence="1">
    <location>
        <begin position="90"/>
        <end position="111"/>
    </location>
</feature>
<name>A0ABS2M9T8_9ACTN</name>
<evidence type="ECO:0008006" key="5">
    <source>
        <dbReference type="Google" id="ProtNLM"/>
    </source>
</evidence>
<dbReference type="RefSeq" id="WP_193669704.1">
    <property type="nucleotide sequence ID" value="NZ_JACDTV010000010.1"/>
</dbReference>
<dbReference type="PANTHER" id="PTHR40765:SF2">
    <property type="entry name" value="ESX-2 SECRETION SYSTEM ATPASE ECCB2"/>
    <property type="match status" value="1"/>
</dbReference>
<evidence type="ECO:0000256" key="2">
    <source>
        <dbReference type="SAM" id="Phobius"/>
    </source>
</evidence>
<dbReference type="InterPro" id="IPR044857">
    <property type="entry name" value="T7SS_EccB_R1"/>
</dbReference>
<gene>
    <name evidence="3" type="ORF">JOE61_001758</name>
</gene>
<dbReference type="PANTHER" id="PTHR40765">
    <property type="entry name" value="ESX-2 SECRETION SYSTEM ATPASE ECCB2"/>
    <property type="match status" value="1"/>
</dbReference>
<keyword evidence="4" id="KW-1185">Reference proteome</keyword>
<dbReference type="Pfam" id="PF05108">
    <property type="entry name" value="T7SS_ESX1_EccB"/>
    <property type="match status" value="1"/>
</dbReference>
<accession>A0ABS2M9T8</accession>
<evidence type="ECO:0000313" key="3">
    <source>
        <dbReference type="EMBL" id="MBM7507944.1"/>
    </source>
</evidence>
<evidence type="ECO:0000256" key="1">
    <source>
        <dbReference type="SAM" id="MobiDB-lite"/>
    </source>
</evidence>
<dbReference type="EMBL" id="JAFBBZ010000001">
    <property type="protein sequence ID" value="MBM7507944.1"/>
    <property type="molecule type" value="Genomic_DNA"/>
</dbReference>
<keyword evidence="2" id="KW-0812">Transmembrane</keyword>
<proteinExistence type="predicted"/>
<organism evidence="3 4">
    <name type="scientific">Nocardioides salarius</name>
    <dbReference type="NCBI Taxonomy" id="374513"/>
    <lineage>
        <taxon>Bacteria</taxon>
        <taxon>Bacillati</taxon>
        <taxon>Actinomycetota</taxon>
        <taxon>Actinomycetes</taxon>
        <taxon>Propionibacteriales</taxon>
        <taxon>Nocardioidaceae</taxon>
        <taxon>Nocardioides</taxon>
    </lineage>
</organism>